<gene>
    <name evidence="4" type="ORF">CTEN210_15390</name>
</gene>
<proteinExistence type="predicted"/>
<name>A0AAD3D6U7_9STRA</name>
<keyword evidence="1" id="KW-0853">WD repeat</keyword>
<evidence type="ECO:0000256" key="3">
    <source>
        <dbReference type="SAM" id="MobiDB-lite"/>
    </source>
</evidence>
<dbReference type="Proteomes" id="UP001054902">
    <property type="component" value="Unassembled WGS sequence"/>
</dbReference>
<dbReference type="Pfam" id="PF00400">
    <property type="entry name" value="WD40"/>
    <property type="match status" value="1"/>
</dbReference>
<dbReference type="EMBL" id="BLLK01000062">
    <property type="protein sequence ID" value="GFH58914.1"/>
    <property type="molecule type" value="Genomic_DNA"/>
</dbReference>
<dbReference type="Gene3D" id="2.130.10.10">
    <property type="entry name" value="YVTN repeat-like/Quinoprotein amine dehydrogenase"/>
    <property type="match status" value="2"/>
</dbReference>
<dbReference type="InterPro" id="IPR015943">
    <property type="entry name" value="WD40/YVTN_repeat-like_dom_sf"/>
</dbReference>
<reference evidence="4 5" key="1">
    <citation type="journal article" date="2021" name="Sci. Rep.">
        <title>The genome of the diatom Chaetoceros tenuissimus carries an ancient integrated fragment of an extant virus.</title>
        <authorList>
            <person name="Hongo Y."/>
            <person name="Kimura K."/>
            <person name="Takaki Y."/>
            <person name="Yoshida Y."/>
            <person name="Baba S."/>
            <person name="Kobayashi G."/>
            <person name="Nagasaki K."/>
            <person name="Hano T."/>
            <person name="Tomaru Y."/>
        </authorList>
    </citation>
    <scope>NUCLEOTIDE SEQUENCE [LARGE SCALE GENOMIC DNA]</scope>
    <source>
        <strain evidence="4 5">NIES-3715</strain>
    </source>
</reference>
<dbReference type="PANTHER" id="PTHR19854:SF1">
    <property type="entry name" value="GUANINE NUCLEOTIDE-BINDING PROTEIN SUBUNIT BETA-LIKE PROTEIN 1"/>
    <property type="match status" value="1"/>
</dbReference>
<feature type="compositionally biased region" description="Acidic residues" evidence="3">
    <location>
        <begin position="72"/>
        <end position="84"/>
    </location>
</feature>
<sequence>MKLLQDPDWNSASSKPLFTLQHDVINESGTKGNGVASICAFSTNTFDHATDTLSKLEFENIESVTDTKDFDSDSDSDSDDDDDISSQLKSSHIGKKLGLDNQVLHSTTLDALSTLSLDDKFLASTSTNGNAFVWNLKTRKVASLDDGESGRGIACGRMHPSSNSILFHQRRNEMGTISLFDQNLNVVRKIHCYSQTFCQASACSNEQNNLIASPSKNEATVQLWDVRARSSIGIFNAASSKEIDSRHEGMLMSLKLMDWKHSRDFYVACGMESGVVFFHDLRMLSSDGSKQLSIGNNDEEEAIIETESCHVRLGKDPVLALDMHQSYKPLEDVDSLESHRKKKSFVAICGVAADASEVLSKQEEDRGTISIAKFSSTTQECQDQIWGGRVRTKVGTCSINADINYEGKPGVGACKFSPDYSLFAVGGWDKRCRIFTRKSAKLLDIMKGPNTESIVSLEWIECRTGNLLAAGSSDGKICIYRPSILKKR</sequence>
<evidence type="ECO:0000313" key="4">
    <source>
        <dbReference type="EMBL" id="GFH58914.1"/>
    </source>
</evidence>
<keyword evidence="2" id="KW-0677">Repeat</keyword>
<dbReference type="InterPro" id="IPR001680">
    <property type="entry name" value="WD40_rpt"/>
</dbReference>
<dbReference type="SUPFAM" id="SSF50978">
    <property type="entry name" value="WD40 repeat-like"/>
    <property type="match status" value="1"/>
</dbReference>
<dbReference type="SMART" id="SM00320">
    <property type="entry name" value="WD40"/>
    <property type="match status" value="3"/>
</dbReference>
<evidence type="ECO:0000256" key="2">
    <source>
        <dbReference type="ARBA" id="ARBA00022737"/>
    </source>
</evidence>
<comment type="caution">
    <text evidence="4">The sequence shown here is derived from an EMBL/GenBank/DDBJ whole genome shotgun (WGS) entry which is preliminary data.</text>
</comment>
<dbReference type="AlphaFoldDB" id="A0AAD3D6U7"/>
<evidence type="ECO:0000313" key="5">
    <source>
        <dbReference type="Proteomes" id="UP001054902"/>
    </source>
</evidence>
<keyword evidence="5" id="KW-1185">Reference proteome</keyword>
<evidence type="ECO:0000256" key="1">
    <source>
        <dbReference type="ARBA" id="ARBA00022574"/>
    </source>
</evidence>
<accession>A0AAD3D6U7</accession>
<feature type="region of interest" description="Disordered" evidence="3">
    <location>
        <begin position="67"/>
        <end position="87"/>
    </location>
</feature>
<dbReference type="PANTHER" id="PTHR19854">
    <property type="entry name" value="TRANSDUCIN BETA-LIKE 3"/>
    <property type="match status" value="1"/>
</dbReference>
<protein>
    <submittedName>
        <fullName evidence="4">Uncharacterized protein</fullName>
    </submittedName>
</protein>
<organism evidence="4 5">
    <name type="scientific">Chaetoceros tenuissimus</name>
    <dbReference type="NCBI Taxonomy" id="426638"/>
    <lineage>
        <taxon>Eukaryota</taxon>
        <taxon>Sar</taxon>
        <taxon>Stramenopiles</taxon>
        <taxon>Ochrophyta</taxon>
        <taxon>Bacillariophyta</taxon>
        <taxon>Coscinodiscophyceae</taxon>
        <taxon>Chaetocerotophycidae</taxon>
        <taxon>Chaetocerotales</taxon>
        <taxon>Chaetocerotaceae</taxon>
        <taxon>Chaetoceros</taxon>
    </lineage>
</organism>
<dbReference type="InterPro" id="IPR036322">
    <property type="entry name" value="WD40_repeat_dom_sf"/>
</dbReference>